<reference evidence="1" key="1">
    <citation type="submission" date="2018-02" db="EMBL/GenBank/DDBJ databases">
        <title>Rhizophora mucronata_Transcriptome.</title>
        <authorList>
            <person name="Meera S.P."/>
            <person name="Sreeshan A."/>
            <person name="Augustine A."/>
        </authorList>
    </citation>
    <scope>NUCLEOTIDE SEQUENCE</scope>
    <source>
        <tissue evidence="1">Leaf</tissue>
    </source>
</reference>
<dbReference type="EMBL" id="GGEC01011716">
    <property type="protein sequence ID" value="MBW92199.1"/>
    <property type="molecule type" value="Transcribed_RNA"/>
</dbReference>
<protein>
    <submittedName>
        <fullName evidence="1">Uncharacterized protein</fullName>
    </submittedName>
</protein>
<name>A0A2P2JFH5_RHIMU</name>
<sequence>MMIICYENVMKTTIQYKNLIILQLTNKITNI</sequence>
<dbReference type="AlphaFoldDB" id="A0A2P2JFH5"/>
<organism evidence="1">
    <name type="scientific">Rhizophora mucronata</name>
    <name type="common">Asiatic mangrove</name>
    <dbReference type="NCBI Taxonomy" id="61149"/>
    <lineage>
        <taxon>Eukaryota</taxon>
        <taxon>Viridiplantae</taxon>
        <taxon>Streptophyta</taxon>
        <taxon>Embryophyta</taxon>
        <taxon>Tracheophyta</taxon>
        <taxon>Spermatophyta</taxon>
        <taxon>Magnoliopsida</taxon>
        <taxon>eudicotyledons</taxon>
        <taxon>Gunneridae</taxon>
        <taxon>Pentapetalae</taxon>
        <taxon>rosids</taxon>
        <taxon>fabids</taxon>
        <taxon>Malpighiales</taxon>
        <taxon>Rhizophoraceae</taxon>
        <taxon>Rhizophora</taxon>
    </lineage>
</organism>
<evidence type="ECO:0000313" key="1">
    <source>
        <dbReference type="EMBL" id="MBW92199.1"/>
    </source>
</evidence>
<accession>A0A2P2JFH5</accession>
<proteinExistence type="predicted"/>